<organism evidence="1 2">
    <name type="scientific">Pyxicephalus adspersus</name>
    <name type="common">African bullfrog</name>
    <dbReference type="NCBI Taxonomy" id="30357"/>
    <lineage>
        <taxon>Eukaryota</taxon>
        <taxon>Metazoa</taxon>
        <taxon>Chordata</taxon>
        <taxon>Craniata</taxon>
        <taxon>Vertebrata</taxon>
        <taxon>Euteleostomi</taxon>
        <taxon>Amphibia</taxon>
        <taxon>Batrachia</taxon>
        <taxon>Anura</taxon>
        <taxon>Neobatrachia</taxon>
        <taxon>Ranoidea</taxon>
        <taxon>Pyxicephalidae</taxon>
        <taxon>Pyxicephalinae</taxon>
        <taxon>Pyxicephalus</taxon>
    </lineage>
</organism>
<evidence type="ECO:0000313" key="1">
    <source>
        <dbReference type="EMBL" id="DBA22125.1"/>
    </source>
</evidence>
<dbReference type="EMBL" id="DYDO01000006">
    <property type="protein sequence ID" value="DBA22125.1"/>
    <property type="molecule type" value="Genomic_DNA"/>
</dbReference>
<dbReference type="AlphaFoldDB" id="A0AAV3AG05"/>
<gene>
    <name evidence="1" type="ORF">GDO54_013188</name>
</gene>
<accession>A0AAV3AG05</accession>
<comment type="caution">
    <text evidence="1">The sequence shown here is derived from an EMBL/GenBank/DDBJ whole genome shotgun (WGS) entry which is preliminary data.</text>
</comment>
<reference evidence="1" key="1">
    <citation type="thesis" date="2020" institute="ProQuest LLC" country="789 East Eisenhower Parkway, Ann Arbor, MI, USA">
        <title>Comparative Genomics and Chromosome Evolution.</title>
        <authorList>
            <person name="Mudd A.B."/>
        </authorList>
    </citation>
    <scope>NUCLEOTIDE SEQUENCE</scope>
    <source>
        <strain evidence="1">1538</strain>
        <tissue evidence="1">Blood</tissue>
    </source>
</reference>
<protein>
    <submittedName>
        <fullName evidence="1">Uncharacterized protein</fullName>
    </submittedName>
</protein>
<dbReference type="Proteomes" id="UP001181693">
    <property type="component" value="Unassembled WGS sequence"/>
</dbReference>
<proteinExistence type="predicted"/>
<evidence type="ECO:0000313" key="2">
    <source>
        <dbReference type="Proteomes" id="UP001181693"/>
    </source>
</evidence>
<name>A0AAV3AG05_PYXAD</name>
<keyword evidence="2" id="KW-1185">Reference proteome</keyword>
<sequence length="106" mass="12220">MLTGLWSRRSNHYLASSQFSINTHLKCICGSTIYFPDTICKFALYDIPKSNSFFLSVIYKSADWSLVGTCHSFMCTEMCSVSSRHWLHVNLVEKSGKFLFLVVWHL</sequence>